<evidence type="ECO:0008006" key="4">
    <source>
        <dbReference type="Google" id="ProtNLM"/>
    </source>
</evidence>
<organism evidence="2 3">
    <name type="scientific">Dreissena polymorpha</name>
    <name type="common">Zebra mussel</name>
    <name type="synonym">Mytilus polymorpha</name>
    <dbReference type="NCBI Taxonomy" id="45954"/>
    <lineage>
        <taxon>Eukaryota</taxon>
        <taxon>Metazoa</taxon>
        <taxon>Spiralia</taxon>
        <taxon>Lophotrochozoa</taxon>
        <taxon>Mollusca</taxon>
        <taxon>Bivalvia</taxon>
        <taxon>Autobranchia</taxon>
        <taxon>Heteroconchia</taxon>
        <taxon>Euheterodonta</taxon>
        <taxon>Imparidentia</taxon>
        <taxon>Neoheterodontei</taxon>
        <taxon>Myida</taxon>
        <taxon>Dreissenoidea</taxon>
        <taxon>Dreissenidae</taxon>
        <taxon>Dreissena</taxon>
    </lineage>
</organism>
<evidence type="ECO:0000313" key="2">
    <source>
        <dbReference type="EMBL" id="KAH3880335.1"/>
    </source>
</evidence>
<keyword evidence="1" id="KW-0175">Coiled coil</keyword>
<name>A0A9D4RVG6_DREPO</name>
<dbReference type="Proteomes" id="UP000828390">
    <property type="component" value="Unassembled WGS sequence"/>
</dbReference>
<dbReference type="AlphaFoldDB" id="A0A9D4RVG6"/>
<evidence type="ECO:0000313" key="3">
    <source>
        <dbReference type="Proteomes" id="UP000828390"/>
    </source>
</evidence>
<keyword evidence="3" id="KW-1185">Reference proteome</keyword>
<comment type="caution">
    <text evidence="2">The sequence shown here is derived from an EMBL/GenBank/DDBJ whole genome shotgun (WGS) entry which is preliminary data.</text>
</comment>
<proteinExistence type="predicted"/>
<accession>A0A9D4RVG6</accession>
<gene>
    <name evidence="2" type="ORF">DPMN_004248</name>
</gene>
<dbReference type="EMBL" id="JAIWYP010000001">
    <property type="protein sequence ID" value="KAH3880335.1"/>
    <property type="molecule type" value="Genomic_DNA"/>
</dbReference>
<evidence type="ECO:0000256" key="1">
    <source>
        <dbReference type="SAM" id="Coils"/>
    </source>
</evidence>
<reference evidence="2" key="2">
    <citation type="submission" date="2020-11" db="EMBL/GenBank/DDBJ databases">
        <authorList>
            <person name="McCartney M.A."/>
            <person name="Auch B."/>
            <person name="Kono T."/>
            <person name="Mallez S."/>
            <person name="Becker A."/>
            <person name="Gohl D.M."/>
            <person name="Silverstein K.A.T."/>
            <person name="Koren S."/>
            <person name="Bechman K.B."/>
            <person name="Herman A."/>
            <person name="Abrahante J.E."/>
            <person name="Garbe J."/>
        </authorList>
    </citation>
    <scope>NUCLEOTIDE SEQUENCE</scope>
    <source>
        <strain evidence="2">Duluth1</strain>
        <tissue evidence="2">Whole animal</tissue>
    </source>
</reference>
<sequence length="156" mass="17459">MIRDIILFGLTSTIIREKLIQEGDKLTLDKAIEIARTFEYAQSQNKSLENIEKDVSAFQRRRMRKLQQGSQNFAYLSKQQKDLHKKPDLHKKTCGQCGNRHMDSSCPAKVSSAGSAGKGTISRAYAGRRNVHHTRRTMSMLSTVTTATAVTKTAST</sequence>
<reference evidence="2" key="1">
    <citation type="journal article" date="2019" name="bioRxiv">
        <title>The Genome of the Zebra Mussel, Dreissena polymorpha: A Resource for Invasive Species Research.</title>
        <authorList>
            <person name="McCartney M.A."/>
            <person name="Auch B."/>
            <person name="Kono T."/>
            <person name="Mallez S."/>
            <person name="Zhang Y."/>
            <person name="Obille A."/>
            <person name="Becker A."/>
            <person name="Abrahante J.E."/>
            <person name="Garbe J."/>
            <person name="Badalamenti J.P."/>
            <person name="Herman A."/>
            <person name="Mangelson H."/>
            <person name="Liachko I."/>
            <person name="Sullivan S."/>
            <person name="Sone E.D."/>
            <person name="Koren S."/>
            <person name="Silverstein K.A.T."/>
            <person name="Beckman K.B."/>
            <person name="Gohl D.M."/>
        </authorList>
    </citation>
    <scope>NUCLEOTIDE SEQUENCE</scope>
    <source>
        <strain evidence="2">Duluth1</strain>
        <tissue evidence="2">Whole animal</tissue>
    </source>
</reference>
<feature type="coiled-coil region" evidence="1">
    <location>
        <begin position="41"/>
        <end position="68"/>
    </location>
</feature>
<protein>
    <recommendedName>
        <fullName evidence="4">Gag protein</fullName>
    </recommendedName>
</protein>